<protein>
    <recommendedName>
        <fullName evidence="3">ZZ-type domain-containing protein</fullName>
    </recommendedName>
</protein>
<dbReference type="EMBL" id="JBCITM010000006">
    <property type="protein sequence ID" value="MEN1760414.1"/>
    <property type="molecule type" value="Genomic_DNA"/>
</dbReference>
<sequence length="185" mass="20764">MLLISGTYRPQYWLIAEIKDSAKLNDLDQFLRDIWLECCGHMSGFKIAGVRYESHPEATMGWGIQDKGMTSKLANVIAPGMVFEHEYDYGSATALTITVLEHHTGQTKKEKVAVLARNHPVQYSCDECEKNTAIMICLECAYDGYGFLCDDCREDHECGEELLSPLYNSPRSGVCGYEGSVKYPD</sequence>
<dbReference type="InterPro" id="IPR024047">
    <property type="entry name" value="MM3350-like_sf"/>
</dbReference>
<gene>
    <name evidence="1" type="ORF">AAIG11_08015</name>
</gene>
<dbReference type="Proteomes" id="UP001407405">
    <property type="component" value="Unassembled WGS sequence"/>
</dbReference>
<dbReference type="SUPFAM" id="SSF159941">
    <property type="entry name" value="MM3350-like"/>
    <property type="match status" value="1"/>
</dbReference>
<comment type="caution">
    <text evidence="1">The sequence shown here is derived from an EMBL/GenBank/DDBJ whole genome shotgun (WGS) entry which is preliminary data.</text>
</comment>
<dbReference type="CDD" id="cd19757">
    <property type="entry name" value="Bbox1"/>
    <property type="match status" value="1"/>
</dbReference>
<evidence type="ECO:0008006" key="3">
    <source>
        <dbReference type="Google" id="ProtNLM"/>
    </source>
</evidence>
<name>A0ABU9VWD1_9CLOT</name>
<evidence type="ECO:0000313" key="1">
    <source>
        <dbReference type="EMBL" id="MEN1760414.1"/>
    </source>
</evidence>
<organism evidence="1 2">
    <name type="scientific">Anoxynatronum sibiricum</name>
    <dbReference type="NCBI Taxonomy" id="210623"/>
    <lineage>
        <taxon>Bacteria</taxon>
        <taxon>Bacillati</taxon>
        <taxon>Bacillota</taxon>
        <taxon>Clostridia</taxon>
        <taxon>Eubacteriales</taxon>
        <taxon>Clostridiaceae</taxon>
        <taxon>Anoxynatronum</taxon>
    </lineage>
</organism>
<dbReference type="Gene3D" id="3.10.290.30">
    <property type="entry name" value="MM3350-like"/>
    <property type="match status" value="1"/>
</dbReference>
<proteinExistence type="predicted"/>
<evidence type="ECO:0000313" key="2">
    <source>
        <dbReference type="Proteomes" id="UP001407405"/>
    </source>
</evidence>
<accession>A0ABU9VWD1</accession>
<reference evidence="1 2" key="1">
    <citation type="submission" date="2024-04" db="EMBL/GenBank/DDBJ databases">
        <title>Genome sequencing and metabolic network reconstruction of aminoacids and betaine degradation by Anoxynatronum sibiricum.</title>
        <authorList>
            <person name="Detkova E.N."/>
            <person name="Boltjanskaja Y.V."/>
            <person name="Mardanov A.V."/>
            <person name="Kevbrin V."/>
        </authorList>
    </citation>
    <scope>NUCLEOTIDE SEQUENCE [LARGE SCALE GENOMIC DNA]</scope>
    <source>
        <strain evidence="1 2">Z-7981</strain>
    </source>
</reference>
<keyword evidence="2" id="KW-1185">Reference proteome</keyword>